<name>A0ABD3RKD4_9STRA</name>
<evidence type="ECO:0000256" key="1">
    <source>
        <dbReference type="SAM" id="Phobius"/>
    </source>
</evidence>
<keyword evidence="3" id="KW-1185">Reference proteome</keyword>
<organism evidence="2 3">
    <name type="scientific">Cyclostephanos tholiformis</name>
    <dbReference type="NCBI Taxonomy" id="382380"/>
    <lineage>
        <taxon>Eukaryota</taxon>
        <taxon>Sar</taxon>
        <taxon>Stramenopiles</taxon>
        <taxon>Ochrophyta</taxon>
        <taxon>Bacillariophyta</taxon>
        <taxon>Coscinodiscophyceae</taxon>
        <taxon>Thalassiosirophycidae</taxon>
        <taxon>Stephanodiscales</taxon>
        <taxon>Stephanodiscaceae</taxon>
        <taxon>Cyclostephanos</taxon>
    </lineage>
</organism>
<evidence type="ECO:0000313" key="2">
    <source>
        <dbReference type="EMBL" id="KAL3807990.1"/>
    </source>
</evidence>
<keyword evidence="1" id="KW-1133">Transmembrane helix</keyword>
<keyword evidence="1" id="KW-0812">Transmembrane</keyword>
<protein>
    <recommendedName>
        <fullName evidence="4">Membrane-associated protein</fullName>
    </recommendedName>
</protein>
<sequence>MKESRVKQPTAAVVAVAATLYMEDHPCRHHRRRRFILALALLVAITVAGLTFHFVTTRPDSQSVHGATDNASDVFQEGRTNCQIIYVLGVEGSIHHGLVPVIKSLAERQSDYRPGMGYDVVKGHELLRSAIFESSCIDEGSEEEGPCVERGDLSMKDPNSVQTLLGEICPDPYDFRSRHVIIEGNSFPSGREKENYRVTRQANWAMMTPEEIANSETALNHPTNLYDFYDSFGPYLDVRFVVLHRPYLETIASHPKFDGGPRMHSVVISGFIILLSRFLTSHMYSSFLDGNVPLWTIVCTDRLTSNSFQNEEELLESRASVLRYLANFLGWPVSTCPECFDNWVENKKSSSPRESFGDEITDDLLVHAKMLESIWPPRRPEDALPQQQCGLL</sequence>
<gene>
    <name evidence="2" type="ORF">ACHAXA_000960</name>
</gene>
<feature type="transmembrane region" description="Helical" evidence="1">
    <location>
        <begin position="35"/>
        <end position="55"/>
    </location>
</feature>
<comment type="caution">
    <text evidence="2">The sequence shown here is derived from an EMBL/GenBank/DDBJ whole genome shotgun (WGS) entry which is preliminary data.</text>
</comment>
<reference evidence="2 3" key="1">
    <citation type="submission" date="2024-10" db="EMBL/GenBank/DDBJ databases">
        <title>Updated reference genomes for cyclostephanoid diatoms.</title>
        <authorList>
            <person name="Roberts W.R."/>
            <person name="Alverson A.J."/>
        </authorList>
    </citation>
    <scope>NUCLEOTIDE SEQUENCE [LARGE SCALE GENOMIC DNA]</scope>
    <source>
        <strain evidence="2 3">AJA228-03</strain>
    </source>
</reference>
<proteinExistence type="predicted"/>
<dbReference type="Proteomes" id="UP001530377">
    <property type="component" value="Unassembled WGS sequence"/>
</dbReference>
<dbReference type="EMBL" id="JALLPB020000562">
    <property type="protein sequence ID" value="KAL3807990.1"/>
    <property type="molecule type" value="Genomic_DNA"/>
</dbReference>
<evidence type="ECO:0000313" key="3">
    <source>
        <dbReference type="Proteomes" id="UP001530377"/>
    </source>
</evidence>
<accession>A0ABD3RKD4</accession>
<evidence type="ECO:0008006" key="4">
    <source>
        <dbReference type="Google" id="ProtNLM"/>
    </source>
</evidence>
<dbReference type="AlphaFoldDB" id="A0ABD3RKD4"/>
<keyword evidence="1" id="KW-0472">Membrane</keyword>